<feature type="binding site" evidence="3">
    <location>
        <position position="10"/>
    </location>
    <ligand>
        <name>phosphate</name>
        <dbReference type="ChEBI" id="CHEBI:43474"/>
    </ligand>
</feature>
<dbReference type="Pfam" id="PF01048">
    <property type="entry name" value="PNP_UDP_1"/>
    <property type="match status" value="1"/>
</dbReference>
<comment type="subunit">
    <text evidence="3">Homohexamer. Dimer of a homotrimer.</text>
</comment>
<dbReference type="InterPro" id="IPR010044">
    <property type="entry name" value="MTAP"/>
</dbReference>
<feature type="domain" description="Nucleoside phosphorylase" evidence="4">
    <location>
        <begin position="3"/>
        <end position="244"/>
    </location>
</feature>
<accession>A0A9D2KC33</accession>
<dbReference type="SUPFAM" id="SSF53167">
    <property type="entry name" value="Purine and uridine phosphorylases"/>
    <property type="match status" value="1"/>
</dbReference>
<dbReference type="GO" id="GO:0019509">
    <property type="term" value="P:L-methionine salvage from methylthioadenosine"/>
    <property type="evidence" value="ECO:0007669"/>
    <property type="project" value="TreeGrafter"/>
</dbReference>
<dbReference type="InterPro" id="IPR035994">
    <property type="entry name" value="Nucleoside_phosphorylase_sf"/>
</dbReference>
<dbReference type="Proteomes" id="UP000824176">
    <property type="component" value="Unassembled WGS sequence"/>
</dbReference>
<feature type="binding site" evidence="3">
    <location>
        <position position="184"/>
    </location>
    <ligand>
        <name>substrate</name>
    </ligand>
</feature>
<dbReference type="CDD" id="cd09010">
    <property type="entry name" value="MTAP_SsMTAPII_like_MTIP"/>
    <property type="match status" value="1"/>
</dbReference>
<feature type="binding site" evidence="3">
    <location>
        <begin position="52"/>
        <end position="53"/>
    </location>
    <ligand>
        <name>phosphate</name>
        <dbReference type="ChEBI" id="CHEBI:43474"/>
    </ligand>
</feature>
<dbReference type="EC" id="2.4.2.1" evidence="3"/>
<evidence type="ECO:0000313" key="5">
    <source>
        <dbReference type="EMBL" id="HIZ89422.1"/>
    </source>
</evidence>
<dbReference type="InterPro" id="IPR000845">
    <property type="entry name" value="Nucleoside_phosphorylase_d"/>
</dbReference>
<feature type="binding site" evidence="3">
    <location>
        <begin position="85"/>
        <end position="86"/>
    </location>
    <ligand>
        <name>phosphate</name>
        <dbReference type="ChEBI" id="CHEBI:43474"/>
    </ligand>
</feature>
<feature type="binding site" evidence="3">
    <location>
        <begin position="208"/>
        <end position="210"/>
    </location>
    <ligand>
        <name>substrate</name>
    </ligand>
</feature>
<evidence type="ECO:0000313" key="6">
    <source>
        <dbReference type="Proteomes" id="UP000824176"/>
    </source>
</evidence>
<dbReference type="NCBIfam" id="NF006599">
    <property type="entry name" value="PRK09136.1"/>
    <property type="match status" value="1"/>
</dbReference>
<reference evidence="5" key="2">
    <citation type="submission" date="2021-04" db="EMBL/GenBank/DDBJ databases">
        <authorList>
            <person name="Gilroy R."/>
        </authorList>
    </citation>
    <scope>NUCLEOTIDE SEQUENCE</scope>
    <source>
        <strain evidence="5">ChiW4-1371</strain>
    </source>
</reference>
<evidence type="ECO:0000259" key="4">
    <source>
        <dbReference type="Pfam" id="PF01048"/>
    </source>
</evidence>
<keyword evidence="2 3" id="KW-0808">Transferase</keyword>
<proteinExistence type="inferred from homology"/>
<keyword evidence="1 3" id="KW-0328">Glycosyltransferase</keyword>
<comment type="catalytic activity">
    <reaction evidence="3">
        <text>a purine D-ribonucleoside + phosphate = a purine nucleobase + alpha-D-ribose 1-phosphate</text>
        <dbReference type="Rhea" id="RHEA:19805"/>
        <dbReference type="ChEBI" id="CHEBI:26386"/>
        <dbReference type="ChEBI" id="CHEBI:43474"/>
        <dbReference type="ChEBI" id="CHEBI:57720"/>
        <dbReference type="ChEBI" id="CHEBI:142355"/>
        <dbReference type="EC" id="2.4.2.1"/>
    </reaction>
</comment>
<keyword evidence="3" id="KW-0660">Purine salvage</keyword>
<protein>
    <recommendedName>
        <fullName evidence="3">Probable 6-oxopurine nucleoside phosphorylase</fullName>
        <ecNumber evidence="3">2.4.2.1</ecNumber>
    </recommendedName>
    <alternativeName>
        <fullName evidence="3">Purine nucleoside phosphorylase</fullName>
        <shortName evidence="3">PNP</shortName>
    </alternativeName>
</protein>
<evidence type="ECO:0000256" key="2">
    <source>
        <dbReference type="ARBA" id="ARBA00022679"/>
    </source>
</evidence>
<dbReference type="EMBL" id="DXAQ01000088">
    <property type="protein sequence ID" value="HIZ89422.1"/>
    <property type="molecule type" value="Genomic_DNA"/>
</dbReference>
<dbReference type="HAMAP" id="MF_01963">
    <property type="entry name" value="MTAP"/>
    <property type="match status" value="1"/>
</dbReference>
<comment type="similarity">
    <text evidence="3">Belongs to the PNP/MTAP phosphorylase family. MTAP subfamily.</text>
</comment>
<dbReference type="GO" id="GO:0005829">
    <property type="term" value="C:cytosol"/>
    <property type="evidence" value="ECO:0007669"/>
    <property type="project" value="TreeGrafter"/>
</dbReference>
<gene>
    <name evidence="5" type="ORF">H9804_05720</name>
</gene>
<sequence length="264" mass="29336">MKKIGIIGGSGLENIAGLSFCGEEYIHTPYGDPSDKYKVYKSSDAEIYALSRHGNDHRFAPHQINYKANIYGFHQVQVSEILSFSAVGGINFNYKNGDLVLTDDAIDNTNRSDITFYDKTGSVIHIDMSIPFCPSVRAKLKESAALCGIDLIDKGTYICTNGPRFETPAEIKMYRIWGADMVGMTLFPELTLSKELGICYANISLITNAASGVEENRKLTSDEVIEEAKRNTLKITKIIEQYIKYDKRESCECKNILQGAAVSK</sequence>
<evidence type="ECO:0000256" key="3">
    <source>
        <dbReference type="HAMAP-Rule" id="MF_01963"/>
    </source>
</evidence>
<comment type="caution">
    <text evidence="5">The sequence shown here is derived from an EMBL/GenBank/DDBJ whole genome shotgun (WGS) entry which is preliminary data.</text>
</comment>
<organism evidence="5 6">
    <name type="scientific">Candidatus Mucispirillum faecigallinarum</name>
    <dbReference type="NCBI Taxonomy" id="2838699"/>
    <lineage>
        <taxon>Bacteria</taxon>
        <taxon>Pseudomonadati</taxon>
        <taxon>Deferribacterota</taxon>
        <taxon>Deferribacteres</taxon>
        <taxon>Deferribacterales</taxon>
        <taxon>Mucispirillaceae</taxon>
        <taxon>Mucispirillum</taxon>
    </lineage>
</organism>
<reference evidence="5" key="1">
    <citation type="journal article" date="2021" name="PeerJ">
        <title>Extensive microbial diversity within the chicken gut microbiome revealed by metagenomics and culture.</title>
        <authorList>
            <person name="Gilroy R."/>
            <person name="Ravi A."/>
            <person name="Getino M."/>
            <person name="Pursley I."/>
            <person name="Horton D.L."/>
            <person name="Alikhan N.F."/>
            <person name="Baker D."/>
            <person name="Gharbi K."/>
            <person name="Hall N."/>
            <person name="Watson M."/>
            <person name="Adriaenssens E.M."/>
            <person name="Foster-Nyarko E."/>
            <person name="Jarju S."/>
            <person name="Secka A."/>
            <person name="Antonio M."/>
            <person name="Oren A."/>
            <person name="Chaudhuri R.R."/>
            <person name="La Ragione R."/>
            <person name="Hildebrand F."/>
            <person name="Pallen M.J."/>
        </authorList>
    </citation>
    <scope>NUCLEOTIDE SEQUENCE</scope>
    <source>
        <strain evidence="5">ChiW4-1371</strain>
    </source>
</reference>
<name>A0A9D2KC33_9BACT</name>
<feature type="site" description="Important for substrate specificity" evidence="3">
    <location>
        <position position="166"/>
    </location>
</feature>
<dbReference type="GO" id="GO:0017061">
    <property type="term" value="F:S-methyl-5-thioadenosine phosphorylase activity"/>
    <property type="evidence" value="ECO:0007669"/>
    <property type="project" value="InterPro"/>
</dbReference>
<dbReference type="PANTHER" id="PTHR42679:SF2">
    <property type="entry name" value="S-METHYL-5'-THIOADENOSINE PHOSPHORYLASE"/>
    <property type="match status" value="1"/>
</dbReference>
<feature type="binding site" evidence="3">
    <location>
        <position position="185"/>
    </location>
    <ligand>
        <name>phosphate</name>
        <dbReference type="ChEBI" id="CHEBI:43474"/>
    </ligand>
</feature>
<comment type="function">
    <text evidence="3">Purine nucleoside phosphorylase which is highly specific for 6-oxopurine nucleosides. Cleaves guanosine or inosine to respective bases and sugar-1-phosphate molecules. Involved in purine salvage.</text>
</comment>
<evidence type="ECO:0000256" key="1">
    <source>
        <dbReference type="ARBA" id="ARBA00022676"/>
    </source>
</evidence>
<dbReference type="AlphaFoldDB" id="A0A9D2KC33"/>
<feature type="site" description="Important for substrate specificity" evidence="3">
    <location>
        <position position="221"/>
    </location>
</feature>
<comment type="pathway">
    <text evidence="3">Purine metabolism; purine nucleoside salvage.</text>
</comment>
<dbReference type="PANTHER" id="PTHR42679">
    <property type="entry name" value="S-METHYL-5'-THIOADENOSINE PHOSPHORYLASE"/>
    <property type="match status" value="1"/>
</dbReference>
<dbReference type="Gene3D" id="3.40.50.1580">
    <property type="entry name" value="Nucleoside phosphorylase domain"/>
    <property type="match status" value="1"/>
</dbReference>
<comment type="miscellaneous">
    <text evidence="3">Although this enzyme belongs to the family of MTA phosphorylases based on sequence homology, it has been shown that conserved amino acid substitutions in the substrate binding pocket convert the substrate specificity of this enzyme from 6-aminopurines to 6-oxopurines.</text>
</comment>
<dbReference type="GO" id="GO:0006166">
    <property type="term" value="P:purine ribonucleoside salvage"/>
    <property type="evidence" value="ECO:0007669"/>
    <property type="project" value="UniProtKB-UniRule"/>
</dbReference>